<feature type="binding site" evidence="2">
    <location>
        <begin position="14"/>
        <end position="17"/>
    </location>
    <ligand>
        <name>FAD</name>
        <dbReference type="ChEBI" id="CHEBI:57692"/>
    </ligand>
</feature>
<accession>A0AAU0N1L3</accession>
<feature type="binding site" evidence="2">
    <location>
        <position position="334"/>
    </location>
    <ligand>
        <name>FAD</name>
        <dbReference type="ChEBI" id="CHEBI:57692"/>
    </ligand>
</feature>
<dbReference type="PANTHER" id="PTHR43747:SF4">
    <property type="entry name" value="FLAVIN-DEPENDENT TRYPTOPHAN HALOGENASE"/>
    <property type="match status" value="1"/>
</dbReference>
<proteinExistence type="predicted"/>
<reference evidence="3 4" key="1">
    <citation type="submission" date="2023-10" db="EMBL/GenBank/DDBJ databases">
        <title>Description of Microbulbifer bruguierae sp. nov., isolated from the sediments of mangrove plant Bruguiera sexangula and comparative genomic analyses of the genus Microbulbifer.</title>
        <authorList>
            <person name="Long M."/>
        </authorList>
    </citation>
    <scope>NUCLEOTIDE SEQUENCE [LARGE SCALE GENOMIC DNA]</scope>
    <source>
        <strain evidence="3 4">SPO729</strain>
    </source>
</reference>
<evidence type="ECO:0000313" key="4">
    <source>
        <dbReference type="Proteomes" id="UP001302477"/>
    </source>
</evidence>
<dbReference type="PIRSF" id="PIRSF011396">
    <property type="entry name" value="Trp_halogenase"/>
    <property type="match status" value="1"/>
</dbReference>
<dbReference type="InterPro" id="IPR036188">
    <property type="entry name" value="FAD/NAD-bd_sf"/>
</dbReference>
<keyword evidence="4" id="KW-1185">Reference proteome</keyword>
<protein>
    <submittedName>
        <fullName evidence="3">Tryptophan halogenase family protein</fullName>
    </submittedName>
</protein>
<dbReference type="EMBL" id="CP137555">
    <property type="protein sequence ID" value="WOX06877.1"/>
    <property type="molecule type" value="Genomic_DNA"/>
</dbReference>
<feature type="binding site" evidence="2">
    <location>
        <position position="79"/>
    </location>
    <ligand>
        <name>7-chloro-L-tryptophan</name>
        <dbReference type="ChEBI" id="CHEBI:58713"/>
    </ligand>
</feature>
<dbReference type="InterPro" id="IPR006905">
    <property type="entry name" value="Flavin_halogenase"/>
</dbReference>
<dbReference type="GO" id="GO:0004497">
    <property type="term" value="F:monooxygenase activity"/>
    <property type="evidence" value="ECO:0007669"/>
    <property type="project" value="InterPro"/>
</dbReference>
<dbReference type="Proteomes" id="UP001302477">
    <property type="component" value="Chromosome"/>
</dbReference>
<keyword evidence="2" id="KW-0285">Flavoprotein</keyword>
<sequence>MENTIIKKLVILGGGTAGWMTAAMMARSLAGTVDITLVESDQIGTVGVGEATIPPILNFNRALGLDEAEFLRATNGTIKLGIQFENWSRRGESYMHAFGNVGKNFPFCDFHHFWLRSRASGHSDSYWDFSLNYQAAKQNKFAHLANIPNTNLPGLSYAYHFDAGLYAQYLRRYSESKGVKRVEGKVCDVRRNHHSGHVENLVLENGQVVEGDLFVDCSGFVGLLIDNAVGSDYESWSQWLPCDRAMAVPSESAGSIPPYTRSIAHACGWQWQIPLQHRTGKGLVYSSSHWSDEQAREVLLGNLPGKPLAEPRVIPFRTGHRREQWKKNVVSLGLASGFLEPLESTSIHLVQSGATRLVKCFPHRGIRAEEVAEFNRQSRVEMERIRDFIILHYKANQRRDSDFWRHCESMDVPESLQHKIELFRATGKVFRDYDDLFTEVAWQQVLIGQGVLPEDHHVIADGLSDAQLDDLLQSLKTLIQGSVRQLPTHEEFLSSLLAAGTK</sequence>
<evidence type="ECO:0000313" key="3">
    <source>
        <dbReference type="EMBL" id="WOX06877.1"/>
    </source>
</evidence>
<dbReference type="PANTHER" id="PTHR43747">
    <property type="entry name" value="FAD-BINDING PROTEIN"/>
    <property type="match status" value="1"/>
</dbReference>
<gene>
    <name evidence="3" type="ORF">R5R33_07020</name>
</gene>
<feature type="binding site" evidence="2">
    <location>
        <position position="186"/>
    </location>
    <ligand>
        <name>FAD</name>
        <dbReference type="ChEBI" id="CHEBI:57692"/>
    </ligand>
</feature>
<dbReference type="Pfam" id="PF04820">
    <property type="entry name" value="Trp_halogenase"/>
    <property type="match status" value="1"/>
</dbReference>
<evidence type="ECO:0000256" key="1">
    <source>
        <dbReference type="PIRSR" id="PIRSR011396-1"/>
    </source>
</evidence>
<dbReference type="RefSeq" id="WP_318955312.1">
    <property type="nucleotide sequence ID" value="NZ_CP137555.1"/>
</dbReference>
<dbReference type="InterPro" id="IPR033856">
    <property type="entry name" value="Trp_halogen"/>
</dbReference>
<evidence type="ECO:0000256" key="2">
    <source>
        <dbReference type="PIRSR" id="PIRSR011396-2"/>
    </source>
</evidence>
<feature type="active site" evidence="1">
    <location>
        <position position="79"/>
    </location>
</feature>
<feature type="binding site" evidence="2">
    <location>
        <position position="343"/>
    </location>
    <ligand>
        <name>L-tryptophan</name>
        <dbReference type="ChEBI" id="CHEBI:57912"/>
    </ligand>
</feature>
<keyword evidence="2" id="KW-0547">Nucleotide-binding</keyword>
<dbReference type="GO" id="GO:0000166">
    <property type="term" value="F:nucleotide binding"/>
    <property type="evidence" value="ECO:0007669"/>
    <property type="project" value="UniProtKB-KW"/>
</dbReference>
<dbReference type="AlphaFoldDB" id="A0AAU0N1L3"/>
<dbReference type="SUPFAM" id="SSF51905">
    <property type="entry name" value="FAD/NAD(P)-binding domain"/>
    <property type="match status" value="1"/>
</dbReference>
<dbReference type="InterPro" id="IPR050816">
    <property type="entry name" value="Flavin-dep_Halogenase_NPB"/>
</dbReference>
<dbReference type="Gene3D" id="3.50.50.60">
    <property type="entry name" value="FAD/NAD(P)-binding domain"/>
    <property type="match status" value="1"/>
</dbReference>
<dbReference type="KEGG" id="mpaf:R5R33_07020"/>
<feature type="binding site" evidence="2">
    <location>
        <position position="347"/>
    </location>
    <ligand>
        <name>FAD</name>
        <dbReference type="ChEBI" id="CHEBI:57692"/>
    </ligand>
</feature>
<organism evidence="3 4">
    <name type="scientific">Microbulbifer pacificus</name>
    <dbReference type="NCBI Taxonomy" id="407164"/>
    <lineage>
        <taxon>Bacteria</taxon>
        <taxon>Pseudomonadati</taxon>
        <taxon>Pseudomonadota</taxon>
        <taxon>Gammaproteobacteria</taxon>
        <taxon>Cellvibrionales</taxon>
        <taxon>Microbulbiferaceae</taxon>
        <taxon>Microbulbifer</taxon>
    </lineage>
</organism>
<keyword evidence="2" id="KW-0274">FAD</keyword>
<name>A0AAU0N1L3_9GAMM</name>